<dbReference type="PANTHER" id="PTHR43095:SF5">
    <property type="entry name" value="XYLULOSE KINASE"/>
    <property type="match status" value="1"/>
</dbReference>
<gene>
    <name evidence="7" type="ORF">IDH44_04015</name>
</gene>
<dbReference type="AlphaFoldDB" id="A0A927BRG8"/>
<dbReference type="GO" id="GO:0005975">
    <property type="term" value="P:carbohydrate metabolic process"/>
    <property type="evidence" value="ECO:0007669"/>
    <property type="project" value="InterPro"/>
</dbReference>
<dbReference type="PROSITE" id="PS00445">
    <property type="entry name" value="FGGY_KINASES_2"/>
    <property type="match status" value="1"/>
</dbReference>
<dbReference type="InterPro" id="IPR018484">
    <property type="entry name" value="FGGY_N"/>
</dbReference>
<keyword evidence="2 4" id="KW-0808">Transferase</keyword>
<dbReference type="SUPFAM" id="SSF53067">
    <property type="entry name" value="Actin-like ATPase domain"/>
    <property type="match status" value="2"/>
</dbReference>
<dbReference type="GO" id="GO:0016301">
    <property type="term" value="F:kinase activity"/>
    <property type="evidence" value="ECO:0007669"/>
    <property type="project" value="UniProtKB-KW"/>
</dbReference>
<dbReference type="Proteomes" id="UP000621560">
    <property type="component" value="Unassembled WGS sequence"/>
</dbReference>
<evidence type="ECO:0000256" key="2">
    <source>
        <dbReference type="ARBA" id="ARBA00022679"/>
    </source>
</evidence>
<organism evidence="7 8">
    <name type="scientific">Paenibacillus sabuli</name>
    <dbReference type="NCBI Taxonomy" id="2772509"/>
    <lineage>
        <taxon>Bacteria</taxon>
        <taxon>Bacillati</taxon>
        <taxon>Bacillota</taxon>
        <taxon>Bacilli</taxon>
        <taxon>Bacillales</taxon>
        <taxon>Paenibacillaceae</taxon>
        <taxon>Paenibacillus</taxon>
    </lineage>
</organism>
<reference evidence="7" key="1">
    <citation type="submission" date="2020-09" db="EMBL/GenBank/DDBJ databases">
        <title>A novel bacterium of genus Paenibacillus, isolated from South China Sea.</title>
        <authorList>
            <person name="Huang H."/>
            <person name="Mo K."/>
            <person name="Hu Y."/>
        </authorList>
    </citation>
    <scope>NUCLEOTIDE SEQUENCE</scope>
    <source>
        <strain evidence="7">IB182496</strain>
    </source>
</reference>
<evidence type="ECO:0000256" key="4">
    <source>
        <dbReference type="RuleBase" id="RU003733"/>
    </source>
</evidence>
<dbReference type="PIRSF" id="PIRSF000538">
    <property type="entry name" value="GlpK"/>
    <property type="match status" value="1"/>
</dbReference>
<dbReference type="InterPro" id="IPR018483">
    <property type="entry name" value="Carb_kinase_FGGY_CS"/>
</dbReference>
<evidence type="ECO:0000259" key="5">
    <source>
        <dbReference type="Pfam" id="PF00370"/>
    </source>
</evidence>
<evidence type="ECO:0000256" key="1">
    <source>
        <dbReference type="ARBA" id="ARBA00009156"/>
    </source>
</evidence>
<dbReference type="InterPro" id="IPR043129">
    <property type="entry name" value="ATPase_NBD"/>
</dbReference>
<keyword evidence="3 4" id="KW-0418">Kinase</keyword>
<accession>A0A927BRG8</accession>
<dbReference type="EMBL" id="JACXIZ010000010">
    <property type="protein sequence ID" value="MBD2844345.1"/>
    <property type="molecule type" value="Genomic_DNA"/>
</dbReference>
<dbReference type="GO" id="GO:0016773">
    <property type="term" value="F:phosphotransferase activity, alcohol group as acceptor"/>
    <property type="evidence" value="ECO:0007669"/>
    <property type="project" value="InterPro"/>
</dbReference>
<evidence type="ECO:0000313" key="8">
    <source>
        <dbReference type="Proteomes" id="UP000621560"/>
    </source>
</evidence>
<name>A0A927BRG8_9BACL</name>
<dbReference type="InterPro" id="IPR018485">
    <property type="entry name" value="FGGY_C"/>
</dbReference>
<evidence type="ECO:0000313" key="7">
    <source>
        <dbReference type="EMBL" id="MBD2844345.1"/>
    </source>
</evidence>
<dbReference type="Gene3D" id="3.30.420.40">
    <property type="match status" value="2"/>
</dbReference>
<protein>
    <submittedName>
        <fullName evidence="7">FGGY-family carbohydrate kinase</fullName>
    </submittedName>
</protein>
<keyword evidence="8" id="KW-1185">Reference proteome</keyword>
<comment type="similarity">
    <text evidence="1 4">Belongs to the FGGY kinase family.</text>
</comment>
<comment type="caution">
    <text evidence="7">The sequence shown here is derived from an EMBL/GenBank/DDBJ whole genome shotgun (WGS) entry which is preliminary data.</text>
</comment>
<feature type="domain" description="Carbohydrate kinase FGGY C-terminal" evidence="6">
    <location>
        <begin position="282"/>
        <end position="437"/>
    </location>
</feature>
<dbReference type="Pfam" id="PF02782">
    <property type="entry name" value="FGGY_C"/>
    <property type="match status" value="1"/>
</dbReference>
<evidence type="ECO:0000259" key="6">
    <source>
        <dbReference type="Pfam" id="PF02782"/>
    </source>
</evidence>
<dbReference type="InterPro" id="IPR000577">
    <property type="entry name" value="Carb_kinase_FGGY"/>
</dbReference>
<dbReference type="InterPro" id="IPR050406">
    <property type="entry name" value="FGGY_Carb_Kinase"/>
</dbReference>
<dbReference type="Pfam" id="PF00370">
    <property type="entry name" value="FGGY_N"/>
    <property type="match status" value="1"/>
</dbReference>
<dbReference type="CDD" id="cd07804">
    <property type="entry name" value="ASKHA_NBD_FGGY_RrXK-like"/>
    <property type="match status" value="1"/>
</dbReference>
<feature type="domain" description="Carbohydrate kinase FGGY N-terminal" evidence="5">
    <location>
        <begin position="1"/>
        <end position="241"/>
    </location>
</feature>
<dbReference type="PANTHER" id="PTHR43095">
    <property type="entry name" value="SUGAR KINASE"/>
    <property type="match status" value="1"/>
</dbReference>
<sequence length="514" mass="56230">MGIDIGTTAVKAILLSERDIVHQSSATHSLRSPQVGWAEEDAEQWWANTLRVVRETLEAAPEAAGQIAAIGVSGMVPALVLLDGDGRPLRATIQQNDARAVQELEEVRDALDQERLFARTGGYSNLQHVLPRLLWVRRHEPEIWARTRTVLGSYDYINYALTGVRALEMNWAVESGMYDIRTGEWLDDSLALLGADPELLPPVRPSGEIIGAVTEAAAAQTGLTAGIPVIAGSADHVASTLAAGITEPGELLIKFGGAGDLLYCMDEIRPDPQLFFDCHVFPDAYLLNGCMASSGSLVKWYAEQMLQDNSPDLFRRLDEEAARVAPGADGLIILPYFLGEKTPIFDPQARGVLMGLTLSHTRGHIFRAVLEAVIYGFRHHIEVLEGIGCRATRVLATNGGAKSRFWCQIAADVLGTEIRAYPGHPGSALGVAFLAGKTAGLYRDWKDIERFLTEYADYRPIPAHTAIYDEAYAVYRELYPLLKPQFERVNALYRDRTEAAQPPGASTTKGEHAS</sequence>
<evidence type="ECO:0000256" key="3">
    <source>
        <dbReference type="ARBA" id="ARBA00022777"/>
    </source>
</evidence>
<proteinExistence type="inferred from homology"/>